<evidence type="ECO:0000256" key="1">
    <source>
        <dbReference type="ARBA" id="ARBA00022679"/>
    </source>
</evidence>
<dbReference type="GO" id="GO:0004674">
    <property type="term" value="F:protein serine/threonine kinase activity"/>
    <property type="evidence" value="ECO:0007669"/>
    <property type="project" value="TreeGrafter"/>
</dbReference>
<dbReference type="InterPro" id="IPR000719">
    <property type="entry name" value="Prot_kinase_dom"/>
</dbReference>
<dbReference type="Proteomes" id="UP000070544">
    <property type="component" value="Unassembled WGS sequence"/>
</dbReference>
<protein>
    <submittedName>
        <fullName evidence="6">Kinase-like protein</fullName>
    </submittedName>
</protein>
<dbReference type="SMART" id="SM00220">
    <property type="entry name" value="S_TKc"/>
    <property type="match status" value="1"/>
</dbReference>
<accession>A0A138ZYU2</accession>
<dbReference type="OrthoDB" id="2139971at2759"/>
<dbReference type="STRING" id="1344416.A0A138ZYU2"/>
<keyword evidence="7" id="KW-1185">Reference proteome</keyword>
<evidence type="ECO:0000259" key="5">
    <source>
        <dbReference type="PROSITE" id="PS50011"/>
    </source>
</evidence>
<evidence type="ECO:0000313" key="7">
    <source>
        <dbReference type="Proteomes" id="UP000070544"/>
    </source>
</evidence>
<dbReference type="InterPro" id="IPR011009">
    <property type="entry name" value="Kinase-like_dom_sf"/>
</dbReference>
<dbReference type="OMA" id="FRIWTER"/>
<sequence>MYYLHRIRNICHADLKPQNVLVDDKGTGRVSDFGTSKIVDLPTEGSTGYRPGTALYMPPERLSGGGATKEGDVYAFAITAFRIWTERLPFEESGLTDIALYRTIVDDDNRPTILEYDGMPKELQQLIEGSWDKTPHMRPSFESIAKRLKAMSVASACIVKKERRIERYRSKEMTFEINLINFKRYY</sequence>
<evidence type="ECO:0000256" key="2">
    <source>
        <dbReference type="ARBA" id="ARBA00022741"/>
    </source>
</evidence>
<proteinExistence type="predicted"/>
<evidence type="ECO:0000313" key="6">
    <source>
        <dbReference type="EMBL" id="KXS09651.1"/>
    </source>
</evidence>
<reference evidence="6 7" key="1">
    <citation type="journal article" date="2015" name="Genome Biol. Evol.">
        <title>Phylogenomic analyses indicate that early fungi evolved digesting cell walls of algal ancestors of land plants.</title>
        <authorList>
            <person name="Chang Y."/>
            <person name="Wang S."/>
            <person name="Sekimoto S."/>
            <person name="Aerts A.L."/>
            <person name="Choi C."/>
            <person name="Clum A."/>
            <person name="LaButti K.M."/>
            <person name="Lindquist E.A."/>
            <person name="Yee Ngan C."/>
            <person name="Ohm R.A."/>
            <person name="Salamov A.A."/>
            <person name="Grigoriev I.V."/>
            <person name="Spatafora J.W."/>
            <person name="Berbee M.L."/>
        </authorList>
    </citation>
    <scope>NUCLEOTIDE SEQUENCE [LARGE SCALE GENOMIC DNA]</scope>
    <source>
        <strain evidence="6 7">JEL478</strain>
    </source>
</reference>
<evidence type="ECO:0000256" key="3">
    <source>
        <dbReference type="ARBA" id="ARBA00022777"/>
    </source>
</evidence>
<dbReference type="Pfam" id="PF00069">
    <property type="entry name" value="Pkinase"/>
    <property type="match status" value="1"/>
</dbReference>
<dbReference type="InterPro" id="IPR051681">
    <property type="entry name" value="Ser/Thr_Kinases-Pseudokinases"/>
</dbReference>
<dbReference type="AlphaFoldDB" id="A0A138ZYU2"/>
<evidence type="ECO:0000256" key="4">
    <source>
        <dbReference type="ARBA" id="ARBA00022840"/>
    </source>
</evidence>
<dbReference type="PANTHER" id="PTHR44329">
    <property type="entry name" value="SERINE/THREONINE-PROTEIN KINASE TNNI3K-RELATED"/>
    <property type="match status" value="1"/>
</dbReference>
<keyword evidence="2" id="KW-0547">Nucleotide-binding</keyword>
<dbReference type="SUPFAM" id="SSF56112">
    <property type="entry name" value="Protein kinase-like (PK-like)"/>
    <property type="match status" value="1"/>
</dbReference>
<dbReference type="PROSITE" id="PS00108">
    <property type="entry name" value="PROTEIN_KINASE_ST"/>
    <property type="match status" value="1"/>
</dbReference>
<organism evidence="6 7">
    <name type="scientific">Gonapodya prolifera (strain JEL478)</name>
    <name type="common">Monoblepharis prolifera</name>
    <dbReference type="NCBI Taxonomy" id="1344416"/>
    <lineage>
        <taxon>Eukaryota</taxon>
        <taxon>Fungi</taxon>
        <taxon>Fungi incertae sedis</taxon>
        <taxon>Chytridiomycota</taxon>
        <taxon>Chytridiomycota incertae sedis</taxon>
        <taxon>Monoblepharidomycetes</taxon>
        <taxon>Monoblepharidales</taxon>
        <taxon>Gonapodyaceae</taxon>
        <taxon>Gonapodya</taxon>
    </lineage>
</organism>
<keyword evidence="1" id="KW-0808">Transferase</keyword>
<dbReference type="PROSITE" id="PS50011">
    <property type="entry name" value="PROTEIN_KINASE_DOM"/>
    <property type="match status" value="1"/>
</dbReference>
<keyword evidence="4" id="KW-0067">ATP-binding</keyword>
<dbReference type="EMBL" id="KQ965855">
    <property type="protein sequence ID" value="KXS09651.1"/>
    <property type="molecule type" value="Genomic_DNA"/>
</dbReference>
<keyword evidence="3 6" id="KW-0418">Kinase</keyword>
<dbReference type="PANTHER" id="PTHR44329:SF288">
    <property type="entry name" value="MITOGEN-ACTIVATED PROTEIN KINASE KINASE KINASE 20"/>
    <property type="match status" value="1"/>
</dbReference>
<dbReference type="InterPro" id="IPR008271">
    <property type="entry name" value="Ser/Thr_kinase_AS"/>
</dbReference>
<name>A0A138ZYU2_GONPJ</name>
<dbReference type="GO" id="GO:0005524">
    <property type="term" value="F:ATP binding"/>
    <property type="evidence" value="ECO:0007669"/>
    <property type="project" value="UniProtKB-KW"/>
</dbReference>
<dbReference type="Gene3D" id="1.10.510.10">
    <property type="entry name" value="Transferase(Phosphotransferase) domain 1"/>
    <property type="match status" value="1"/>
</dbReference>
<feature type="domain" description="Protein kinase" evidence="5">
    <location>
        <begin position="1"/>
        <end position="151"/>
    </location>
</feature>
<gene>
    <name evidence="6" type="ORF">M427DRAFT_217122</name>
</gene>